<feature type="region of interest" description="Disordered" evidence="10">
    <location>
        <begin position="1877"/>
        <end position="1898"/>
    </location>
</feature>
<dbReference type="PANTHER" id="PTHR48249:SF3">
    <property type="entry name" value="MEDIATOR OF RNA POLYMERASE II TRANSCRIPTION SUBUNIT 13"/>
    <property type="match status" value="1"/>
</dbReference>
<dbReference type="InterPro" id="IPR041285">
    <property type="entry name" value="MID_MedPIWI"/>
</dbReference>
<feature type="compositionally biased region" description="Polar residues" evidence="10">
    <location>
        <begin position="1623"/>
        <end position="1635"/>
    </location>
</feature>
<evidence type="ECO:0000256" key="7">
    <source>
        <dbReference type="ARBA" id="ARBA00023163"/>
    </source>
</evidence>
<dbReference type="EMBL" id="SDRB02011327">
    <property type="protein sequence ID" value="THG01780.1"/>
    <property type="molecule type" value="Genomic_DNA"/>
</dbReference>
<dbReference type="PANTHER" id="PTHR48249">
    <property type="entry name" value="MEDIATOR OF RNA POLYMERASE II TRANSCRIPTION SUBUNIT 13"/>
    <property type="match status" value="1"/>
</dbReference>
<feature type="region of interest" description="Disordered" evidence="10">
    <location>
        <begin position="32"/>
        <end position="58"/>
    </location>
</feature>
<keyword evidence="5 9" id="KW-0805">Transcription regulation</keyword>
<evidence type="ECO:0000256" key="2">
    <source>
        <dbReference type="ARBA" id="ARBA00009354"/>
    </source>
</evidence>
<evidence type="ECO:0000256" key="9">
    <source>
        <dbReference type="RuleBase" id="RU364134"/>
    </source>
</evidence>
<feature type="region of interest" description="Disordered" evidence="10">
    <location>
        <begin position="515"/>
        <end position="544"/>
    </location>
</feature>
<evidence type="ECO:0000256" key="8">
    <source>
        <dbReference type="ARBA" id="ARBA00023242"/>
    </source>
</evidence>
<keyword evidence="8 9" id="KW-0539">Nucleus</keyword>
<dbReference type="Pfam" id="PF11597">
    <property type="entry name" value="Med13_N"/>
    <property type="match status" value="1"/>
</dbReference>
<sequence>MLHNDKKGLAIGNIVHYIAMLDFSAAERRNNNLYKRKSRRANPNREKKKNPSPELGRSFVGGRRSLSVGFQLVCLVNIAHPIFWYGDMLKEFNGGFHQVSWFQFLPHESDLNPLPDKSAKLEQRDAATLAVLSSHIQLQKEGFLSTWTNSFVGPWDPSQGLHNPDEKLKLWLFLPGRNSSVVESAQAAVSRLRVLASGLWLAPGDSEEVAAALSQAIRNRIERALLGLSYMRFGDVFSKYRPFSQSEELYRVITLIIVRKFLAIDFNVVFAVIGQGFGSMLWRRGQPVVEFIFAATEEAIFVHVIISAKHIRALSSGDMEKILNHSSNYSGDSLPVIVSPHGMRGRVTGCCPSDLVKQVYLSSNKFRTSNGIVGLPGHVSQVSGCQLRGQSCYVEVTLGCPATGNDKPLQQNSNLKKNFPKHHMTESSAVISGVQKGSPDQFSVCERKFIYPTEAVLVPVLQTSFARSSLKRFWLQNWIGPSLFGSSFYMHCASEIDSVDGSWIIPNGIRSEHDYHSSNNSNSSSISSISSTSSDSDYKMSTGTGELEADADSLTCRQSGLSSDQLQIDGPKSVSKRPRTGMAGSFGQAGTVANARMQDTYQSDYGSVEVNNSAITGVANDVGSHWDWDDDDRGVCMDIQALLSEFGDFGDFFENDALPFGEKLIMIHYLVKPPGTAESQALMFSVPDSGDVGSSPGTGIMDVADQMLLPAGFPSFDMFNPPPVATEESLSKSQEAPKNPMSSGAVNCTPASSTGEFVHLMKAEALMTFAPEYGAVETPTSEFSTPIFRSPYIPKSRKVDSASSSPKCYVYCATPPSSPCLDGSDEKSGMTLNTKACPSRHDSSATLHSKKYYTIVESRKGQHEKKIFACNNGVSKHDVAASSSFPGFNSTNAVNSVQKKMNEATFGAENFLMSTRTLLATEVECIMFQASMCRIRHTLLSSSSLLPMGLSRLTGSAVQNQLHGEPSTTTDNVFAKYEVKKKESIPIRIAGDIDGGLLDGPLHAPVGVWRSVGVPKGAKPNMSPSMEICPPLPPHLSNEEGMLSFGMRQPLQEFLDGLALLVQQATSFVDVALDADCGDGPYGWLALQEQWRRGFACGPSMVHAGCGGSLASCHSLDIAGVELVDPLLADVHVSSVVGLLQSDIKTALRSAFGPLDGPLSVTDWCKGRSQSGDAGTMGDGFSAELTGGECRDSSNTVTLSVGESLSPSQSSVVGSSCLKDGARVDEISQRRSSQESCASESEQQLGFRLRPTLFVLPLPAILVGYQDDWLKTSASSLQLWEKAPLEPYALQKPMTYYVVCPDIDPLTAAAADFFQQLGTEWKLLNVLPEEGGESMGYGVYVSSVARDTSLKGKTGKIYETCKLGTHLPQNLGNQMEIDSGKWSSSGFVLLDCPQSMKIESNTASLVGSISDYFLSLSNGWDVTSFLKSLSKVLKALKLGSCFASNPKEGNGGPCTVIYVVCPFPEPIAVLQTVVESSIAVGSIILSSDKERRSIMHNHVGKALSCSAAVDEASISNVLTLSGFSIPKLVLQVVTVDAIFRVTSPALSEPVILKDIAFTVYNKARRVSRGSAPDVVQSSSMSGRSHSVMMQTTSPISGMWKECIGPRITGSSLPREGELDPSLRSGSWDNSWQSSRAGGLGCDPHRTGDFLPQDEIRYMFEPLFILAEPGSLEHGVSPTVLTNLLSESSKPLSDDCISGNFVQSSASSGSVDAASNSQLDGSEPDGFGSGHQKTLPSLHCCYGWTEDWRWLVCIWTDSRGELLDSHIFPFGGISSRQDTKGLQSLFVQMLQQGCQILQACSAPDSGVAKPRDFVIARIGCFYELECQEWQKALYSVGGSEVKKWPLQLRRSAPDGMHASSNGTSLQEQEMSLIQERTLPSSPSPLYSPHSKASGYMKGGLGQPSGRKQLMGGHPVIDQTRGLLQWVQSISFVSISIDHSLHLIFQADSTSPGGTQGSSNGNVSGYHEGFTPVKSLGTASASYILIPSPSMRFLPPTPLQLPTCLTADSPPLAHLLHSKGSAVPLSTGFVVSRAVSSMRKDSRSNSKEEWPSVLSVSLVDYYGGNNITQEKIIRGIVKQGGRGLNSEARDFEIETHLILESVAAELHALSWMTVSPAYLDRRTALPFHCDMVLRVKWNLVEAVSSVWDYFEQLFDRLSCDLQQHLQKDLKIQVSASSEITGFFMPISHLALLRKLSTF</sequence>
<dbReference type="GO" id="GO:0045944">
    <property type="term" value="P:positive regulation of transcription by RNA polymerase II"/>
    <property type="evidence" value="ECO:0007669"/>
    <property type="project" value="TreeGrafter"/>
</dbReference>
<comment type="subcellular location">
    <subcellularLocation>
        <location evidence="1 9">Nucleus</location>
    </subcellularLocation>
</comment>
<dbReference type="Pfam" id="PF06333">
    <property type="entry name" value="Med13_C"/>
    <property type="match status" value="1"/>
</dbReference>
<evidence type="ECO:0000256" key="6">
    <source>
        <dbReference type="ARBA" id="ARBA00023159"/>
    </source>
</evidence>
<name>A0A4S4DGB5_CAMSN</name>
<dbReference type="Proteomes" id="UP000306102">
    <property type="component" value="Unassembled WGS sequence"/>
</dbReference>
<gene>
    <name evidence="14" type="ORF">TEA_021506</name>
</gene>
<evidence type="ECO:0000256" key="5">
    <source>
        <dbReference type="ARBA" id="ARBA00023015"/>
    </source>
</evidence>
<comment type="subunit">
    <text evidence="9">Component of the Mediator complex.</text>
</comment>
<dbReference type="GO" id="GO:0003713">
    <property type="term" value="F:transcription coactivator activity"/>
    <property type="evidence" value="ECO:0007669"/>
    <property type="project" value="TreeGrafter"/>
</dbReference>
<keyword evidence="6 9" id="KW-0010">Activator</keyword>
<feature type="domain" description="Mediator complex subunit Med13 C-terminal" evidence="11">
    <location>
        <begin position="1736"/>
        <end position="2130"/>
    </location>
</feature>
<evidence type="ECO:0000259" key="13">
    <source>
        <dbReference type="Pfam" id="PF18296"/>
    </source>
</evidence>
<evidence type="ECO:0000256" key="10">
    <source>
        <dbReference type="SAM" id="MobiDB-lite"/>
    </source>
</evidence>
<dbReference type="GO" id="GO:0016592">
    <property type="term" value="C:mediator complex"/>
    <property type="evidence" value="ECO:0007669"/>
    <property type="project" value="InterPro"/>
</dbReference>
<feature type="compositionally biased region" description="Low complexity" evidence="10">
    <location>
        <begin position="1877"/>
        <end position="1887"/>
    </location>
</feature>
<feature type="region of interest" description="Disordered" evidence="10">
    <location>
        <begin position="560"/>
        <end position="588"/>
    </location>
</feature>
<feature type="domain" description="Mediator complex subunit Med13 N-terminal" evidence="12">
    <location>
        <begin position="94"/>
        <end position="458"/>
    </location>
</feature>
<evidence type="ECO:0000313" key="15">
    <source>
        <dbReference type="Proteomes" id="UP000306102"/>
    </source>
</evidence>
<comment type="function">
    <text evidence="9">Component of the Mediator complex, a coactivator involved in regulated transcription of nearly all RNA polymerase II-dependent genes. Mediator functions as a bridge to convey information from gene-specific regulatory proteins to the basal RNA polymerase II transcription machinery. Mediator is recruited to promoters by direct interactions with regulatory proteins and serves as a scaffold for the assembly of a functional preinitiation complex with RNA polymerase II and the general transcription factors.</text>
</comment>
<feature type="region of interest" description="Disordered" evidence="10">
    <location>
        <begin position="724"/>
        <end position="747"/>
    </location>
</feature>
<evidence type="ECO:0000259" key="12">
    <source>
        <dbReference type="Pfam" id="PF11597"/>
    </source>
</evidence>
<feature type="compositionally biased region" description="Low complexity" evidence="10">
    <location>
        <begin position="517"/>
        <end position="535"/>
    </location>
</feature>
<comment type="caution">
    <text evidence="14">The sequence shown here is derived from an EMBL/GenBank/DDBJ whole genome shotgun (WGS) entry which is preliminary data.</text>
</comment>
<dbReference type="Pfam" id="PF18296">
    <property type="entry name" value="MID_MedPIWI"/>
    <property type="match status" value="1"/>
</dbReference>
<dbReference type="InterPro" id="IPR021643">
    <property type="entry name" value="Mediator_Med13_N"/>
</dbReference>
<feature type="compositionally biased region" description="Low complexity" evidence="10">
    <location>
        <begin position="1704"/>
        <end position="1717"/>
    </location>
</feature>
<keyword evidence="15" id="KW-1185">Reference proteome</keyword>
<keyword evidence="4 9" id="KW-0678">Repressor</keyword>
<evidence type="ECO:0000256" key="4">
    <source>
        <dbReference type="ARBA" id="ARBA00022491"/>
    </source>
</evidence>
<comment type="similarity">
    <text evidence="2 9">Belongs to the Mediator complex subunit 13 family.</text>
</comment>
<keyword evidence="7 9" id="KW-0804">Transcription</keyword>
<evidence type="ECO:0000313" key="14">
    <source>
        <dbReference type="EMBL" id="THG01780.1"/>
    </source>
</evidence>
<organism evidence="14 15">
    <name type="scientific">Camellia sinensis var. sinensis</name>
    <name type="common">China tea</name>
    <dbReference type="NCBI Taxonomy" id="542762"/>
    <lineage>
        <taxon>Eukaryota</taxon>
        <taxon>Viridiplantae</taxon>
        <taxon>Streptophyta</taxon>
        <taxon>Embryophyta</taxon>
        <taxon>Tracheophyta</taxon>
        <taxon>Spermatophyta</taxon>
        <taxon>Magnoliopsida</taxon>
        <taxon>eudicotyledons</taxon>
        <taxon>Gunneridae</taxon>
        <taxon>Pentapetalae</taxon>
        <taxon>asterids</taxon>
        <taxon>Ericales</taxon>
        <taxon>Theaceae</taxon>
        <taxon>Camellia</taxon>
    </lineage>
</organism>
<feature type="region of interest" description="Disordered" evidence="10">
    <location>
        <begin position="1704"/>
        <end position="1727"/>
    </location>
</feature>
<reference evidence="14 15" key="1">
    <citation type="journal article" date="2018" name="Proc. Natl. Acad. Sci. U.S.A.">
        <title>Draft genome sequence of Camellia sinensis var. sinensis provides insights into the evolution of the tea genome and tea quality.</title>
        <authorList>
            <person name="Wei C."/>
            <person name="Yang H."/>
            <person name="Wang S."/>
            <person name="Zhao J."/>
            <person name="Liu C."/>
            <person name="Gao L."/>
            <person name="Xia E."/>
            <person name="Lu Y."/>
            <person name="Tai Y."/>
            <person name="She G."/>
            <person name="Sun J."/>
            <person name="Cao H."/>
            <person name="Tong W."/>
            <person name="Gao Q."/>
            <person name="Li Y."/>
            <person name="Deng W."/>
            <person name="Jiang X."/>
            <person name="Wang W."/>
            <person name="Chen Q."/>
            <person name="Zhang S."/>
            <person name="Li H."/>
            <person name="Wu J."/>
            <person name="Wang P."/>
            <person name="Li P."/>
            <person name="Shi C."/>
            <person name="Zheng F."/>
            <person name="Jian J."/>
            <person name="Huang B."/>
            <person name="Shan D."/>
            <person name="Shi M."/>
            <person name="Fang C."/>
            <person name="Yue Y."/>
            <person name="Li F."/>
            <person name="Li D."/>
            <person name="Wei S."/>
            <person name="Han B."/>
            <person name="Jiang C."/>
            <person name="Yin Y."/>
            <person name="Xia T."/>
            <person name="Zhang Z."/>
            <person name="Bennetzen J.L."/>
            <person name="Zhao S."/>
            <person name="Wan X."/>
        </authorList>
    </citation>
    <scope>NUCLEOTIDE SEQUENCE [LARGE SCALE GENOMIC DNA]</scope>
    <source>
        <strain evidence="15">cv. Shuchazao</strain>
        <tissue evidence="14">Leaf</tissue>
    </source>
</reference>
<feature type="domain" description="MID" evidence="13">
    <location>
        <begin position="1356"/>
        <end position="1565"/>
    </location>
</feature>
<dbReference type="InterPro" id="IPR051139">
    <property type="entry name" value="Mediator_complx_sub13"/>
</dbReference>
<feature type="region of interest" description="Disordered" evidence="10">
    <location>
        <begin position="1608"/>
        <end position="1645"/>
    </location>
</feature>
<feature type="compositionally biased region" description="Polar residues" evidence="10">
    <location>
        <begin position="731"/>
        <end position="747"/>
    </location>
</feature>
<accession>A0A4S4DGB5</accession>
<evidence type="ECO:0000256" key="3">
    <source>
        <dbReference type="ARBA" id="ARBA00019618"/>
    </source>
</evidence>
<dbReference type="InterPro" id="IPR009401">
    <property type="entry name" value="Med13_C"/>
</dbReference>
<protein>
    <recommendedName>
        <fullName evidence="3 9">Mediator of RNA polymerase II transcription subunit 13</fullName>
    </recommendedName>
</protein>
<evidence type="ECO:0000256" key="1">
    <source>
        <dbReference type="ARBA" id="ARBA00004123"/>
    </source>
</evidence>
<evidence type="ECO:0000259" key="11">
    <source>
        <dbReference type="Pfam" id="PF06333"/>
    </source>
</evidence>
<dbReference type="STRING" id="542762.A0A4S4DGB5"/>
<proteinExistence type="inferred from homology"/>